<dbReference type="PROSITE" id="PS50048">
    <property type="entry name" value="ZN2_CY6_FUNGAL_2"/>
    <property type="match status" value="1"/>
</dbReference>
<feature type="region of interest" description="Disordered" evidence="3">
    <location>
        <begin position="1"/>
        <end position="38"/>
    </location>
</feature>
<dbReference type="InterPro" id="IPR001138">
    <property type="entry name" value="Zn2Cys6_DnaBD"/>
</dbReference>
<proteinExistence type="predicted"/>
<keyword evidence="2" id="KW-0539">Nucleus</keyword>
<name>A0A4Z1P0B6_9PEZI</name>
<dbReference type="EMBL" id="SNSC02000012">
    <property type="protein sequence ID" value="TID19486.1"/>
    <property type="molecule type" value="Genomic_DNA"/>
</dbReference>
<dbReference type="GO" id="GO:0003677">
    <property type="term" value="F:DNA binding"/>
    <property type="evidence" value="ECO:0007669"/>
    <property type="project" value="InterPro"/>
</dbReference>
<evidence type="ECO:0000313" key="6">
    <source>
        <dbReference type="Proteomes" id="UP000298493"/>
    </source>
</evidence>
<dbReference type="AlphaFoldDB" id="A0A4Z1P0B6"/>
<dbReference type="CDD" id="cd12148">
    <property type="entry name" value="fungal_TF_MHR"/>
    <property type="match status" value="1"/>
</dbReference>
<dbReference type="SMART" id="SM00066">
    <property type="entry name" value="GAL4"/>
    <property type="match status" value="1"/>
</dbReference>
<dbReference type="Pfam" id="PF04082">
    <property type="entry name" value="Fungal_trans"/>
    <property type="match status" value="1"/>
</dbReference>
<organism evidence="5 6">
    <name type="scientific">Venturia nashicola</name>
    <dbReference type="NCBI Taxonomy" id="86259"/>
    <lineage>
        <taxon>Eukaryota</taxon>
        <taxon>Fungi</taxon>
        <taxon>Dikarya</taxon>
        <taxon>Ascomycota</taxon>
        <taxon>Pezizomycotina</taxon>
        <taxon>Dothideomycetes</taxon>
        <taxon>Pleosporomycetidae</taxon>
        <taxon>Venturiales</taxon>
        <taxon>Venturiaceae</taxon>
        <taxon>Venturia</taxon>
    </lineage>
</organism>
<dbReference type="PANTHER" id="PTHR46910:SF4">
    <property type="entry name" value="ZN(2)-C6 FUNGAL-TYPE DOMAIN-CONTAINING PROTEIN"/>
    <property type="match status" value="1"/>
</dbReference>
<dbReference type="GO" id="GO:0006351">
    <property type="term" value="P:DNA-templated transcription"/>
    <property type="evidence" value="ECO:0007669"/>
    <property type="project" value="InterPro"/>
</dbReference>
<reference evidence="5 6" key="1">
    <citation type="submission" date="2019-04" db="EMBL/GenBank/DDBJ databases">
        <title>High contiguity whole genome sequence and gene annotation resource for two Venturia nashicola isolates.</title>
        <authorList>
            <person name="Prokchorchik M."/>
            <person name="Won K."/>
            <person name="Lee Y."/>
            <person name="Choi E.D."/>
            <person name="Segonzac C."/>
            <person name="Sohn K.H."/>
        </authorList>
    </citation>
    <scope>NUCLEOTIDE SEQUENCE [LARGE SCALE GENOMIC DNA]</scope>
    <source>
        <strain evidence="5 6">PRI2</strain>
    </source>
</reference>
<keyword evidence="1" id="KW-0479">Metal-binding</keyword>
<evidence type="ECO:0000256" key="3">
    <source>
        <dbReference type="SAM" id="MobiDB-lite"/>
    </source>
</evidence>
<dbReference type="Pfam" id="PF00172">
    <property type="entry name" value="Zn_clus"/>
    <property type="match status" value="1"/>
</dbReference>
<dbReference type="STRING" id="86259.A0A4Z1P0B6"/>
<dbReference type="PANTHER" id="PTHR46910">
    <property type="entry name" value="TRANSCRIPTION FACTOR PDR1"/>
    <property type="match status" value="1"/>
</dbReference>
<comment type="caution">
    <text evidence="5">The sequence shown here is derived from an EMBL/GenBank/DDBJ whole genome shotgun (WGS) entry which is preliminary data.</text>
</comment>
<feature type="compositionally biased region" description="Polar residues" evidence="3">
    <location>
        <begin position="122"/>
        <end position="147"/>
    </location>
</feature>
<dbReference type="InterPro" id="IPR007219">
    <property type="entry name" value="XnlR_reg_dom"/>
</dbReference>
<dbReference type="SUPFAM" id="SSF57701">
    <property type="entry name" value="Zn2/Cys6 DNA-binding domain"/>
    <property type="match status" value="1"/>
</dbReference>
<dbReference type="Gene3D" id="4.10.240.10">
    <property type="entry name" value="Zn(2)-C6 fungal-type DNA-binding domain"/>
    <property type="match status" value="1"/>
</dbReference>
<feature type="compositionally biased region" description="Polar residues" evidence="3">
    <location>
        <begin position="156"/>
        <end position="171"/>
    </location>
</feature>
<evidence type="ECO:0000256" key="1">
    <source>
        <dbReference type="ARBA" id="ARBA00022723"/>
    </source>
</evidence>
<evidence type="ECO:0000256" key="2">
    <source>
        <dbReference type="ARBA" id="ARBA00023242"/>
    </source>
</evidence>
<dbReference type="PROSITE" id="PS00463">
    <property type="entry name" value="ZN2_CY6_FUNGAL_1"/>
    <property type="match status" value="1"/>
</dbReference>
<sequence>MEKNLSHLSEPAGRKISKLNPVHEDDYSSSVRKKLSGSSRTGQACDRCKVRKIRCDPTINGCTPCRTAQTPCKTTDRITGKATTRGHTDVLEVENRILKAKLQNYHQKLLDLGVPLAELQAPVNTPQSTPSAKAPSQQYWDPQQDNGSPHRDTERPGSTSGHVEPSSFSKHINSRPGTVLMNPGFAMLRGTKLSLFGVHMDLAEFADDPSDLDSPQTFEGFMKHVFGRIQPTQPAPLPDNLLSAQEYATWYFRFLSPYTPIIDKRDLQELLIQVYNDPTPGPRPGRSAAEEVMLHMMFSLIKYQYGQRNQLQPMLDEAMAHFKYSLTFFPNLIRGQTLQDIQALTMIAVQVRTFPKPGAAWYCGQLALSLAVEIGLNRSAEFWSTVDQRVMGAHEIEMRKRVFWTLYGMVSSLSGRLGRPIPLRLSDIDIEFPSAVPDTLPEESNVSDYRKCSFLVGNGIVEILAMTAELYTTMYSASSSLPQDYEGHVNKFDADLRIWRSRLHPDLADYRRADGEVQICALYLELFSLEYQFLLRHPLIFPPNQPEAYKQNLNYTLEIAPKTLAVLIKLKDTKCLDAPWYNVTVFLAMIFTTLFAEDQRRDELTAEELQRLKSEMDQWVTVLGDIGAKLGSGSRLQDTVSHIIHNSLSKFSSELANKALSHNQQTTYHSTNTALPNSNESKHELSPYIATDRRPSQPDHSYQSATATYNLYTPGVQPSQPSYVPIQTSYAQSNYNPLPTPDSARLTQPLIVPTLNTANTNPAFASTNSYFPTQDVAPTTPATEWLRWSQANVNSFVPHTGQQQQPTDYMGPANTLMTLSSRPQGSGVEGQQASAAAAVQHAQDGQWPNNLYHLSLPENSGG</sequence>
<dbReference type="GO" id="GO:0000981">
    <property type="term" value="F:DNA-binding transcription factor activity, RNA polymerase II-specific"/>
    <property type="evidence" value="ECO:0007669"/>
    <property type="project" value="InterPro"/>
</dbReference>
<dbReference type="SMART" id="SM00906">
    <property type="entry name" value="Fungal_trans"/>
    <property type="match status" value="1"/>
</dbReference>
<dbReference type="GO" id="GO:0008270">
    <property type="term" value="F:zinc ion binding"/>
    <property type="evidence" value="ECO:0007669"/>
    <property type="project" value="InterPro"/>
</dbReference>
<protein>
    <recommendedName>
        <fullName evidence="4">Zn(2)-C6 fungal-type domain-containing protein</fullName>
    </recommendedName>
</protein>
<keyword evidence="6" id="KW-1185">Reference proteome</keyword>
<dbReference type="CDD" id="cd00067">
    <property type="entry name" value="GAL4"/>
    <property type="match status" value="1"/>
</dbReference>
<dbReference type="Proteomes" id="UP000298493">
    <property type="component" value="Unassembled WGS sequence"/>
</dbReference>
<dbReference type="InterPro" id="IPR036864">
    <property type="entry name" value="Zn2-C6_fun-type_DNA-bd_sf"/>
</dbReference>
<dbReference type="InterPro" id="IPR050987">
    <property type="entry name" value="AtrR-like"/>
</dbReference>
<feature type="region of interest" description="Disordered" evidence="3">
    <location>
        <begin position="122"/>
        <end position="175"/>
    </location>
</feature>
<feature type="domain" description="Zn(2)-C6 fungal-type" evidence="4">
    <location>
        <begin position="44"/>
        <end position="74"/>
    </location>
</feature>
<evidence type="ECO:0000313" key="5">
    <source>
        <dbReference type="EMBL" id="TID19486.1"/>
    </source>
</evidence>
<evidence type="ECO:0000259" key="4">
    <source>
        <dbReference type="PROSITE" id="PS50048"/>
    </source>
</evidence>
<accession>A0A4Z1P0B6</accession>
<gene>
    <name evidence="5" type="ORF">E6O75_ATG06824</name>
</gene>